<sequence length="1235" mass="138170">MSQTLALVTGSTQGIGLAVAKELAIKHNYHVLLGVRNTKAGEEIASALRKDGHQASVVELDLTSPESIDKAVKHIDEKYGYLDVLINNAAVLLDFYKDLSTWDLFSKTFTTNVVGTGCLTQDILPLLRKAKNAPPRIVFVSSVMGSLTKATDETTIYYNIDYKAYDASKAAVNMLMLNFARELHDVGGKVNSVCPGLVKTGLSGYHEYGTTPEVGAERIVQMATIGEDGPTRTFSNLSEELPLIAKTKCDFGQPCSRCTKKDLRCTFGRPIRNGAATSIEPWTDLNARLSNELEAVNSVIPFEPQSFSLELDDFGSDFLSSLDTISTDSSGIMPASLDVLPPGITNEMQIRIPPRSLSSKGDLTRVSHRLSSMQHASRVIMQMLYAYPQMMLRRQTFPPFIHPHWHLKTLPETLGNSMAIAQMFATRTPETQPFLWRMVAAEEERFREKLHTFSPRELHLCLEAMIIYMMMSLSEPDSDSKERTSRLFETAELIGSRFLDHTGSYSTTEISEPSSTWQDWIFAESRRRMSCLWLIIGCVITIENGKKCSICNDMRSLPLPSSKLLWEARSLDEWQTEKAFFDMSCPFVTLGELVEAKANAGNPVEAQRLQGWEMGSDKMTAMLNIAVEYRPTPRITGPVPPTYPPTPPQEGTKRKASDAAPTSDNDNQSQSLPPSPKRTQHEASFLGISSGGHQDNTQHDELAPPGDRPVINTEPEIELELSDEQNRLLDTIINDGRNVFFTGSAGSGKSTVLKTAISRLQDQGKRVKICAPTGRAAVPIEGTTAHAYMGWGPKLFEKGIAELRGACFQKTTKKRLRRTDVLIIDEVSMISSNFLNSMNECLKSVRADKAHLAFGGIQVIVTGDFYQLAPVKPFQWCYHCGAPTKFNSAEGLHTCPESRDHGPWADEDKWAFRSNAWAEANFACFNLRGIHRQNDPTFIKVLQKCRLGIPFTENDIDLLMNHDCEVENAPQLLCTRDEVDPINQAKFQAITEYKPKQYTVRDGFKWNEVLEWENEKYSKRLEDGTLAVHKDHQLDPIVDLKETMQVMLQVNLDIRAGLVNGSQGVICGWERIDLKKLPVLQGPYSTDRERHVRAFTAQHLQTHPNKEDRVWPRVRFSNGRVRTIYPWCVITAIGDIRPYSLLHRTQIPLVPGWAITIHKSQGMTLERVIVNLSRAFAEGQVYVALSRATGLRGLKLEDSAQGLTVGEGGNEEVRQFLVDTFGPEMFEQVEDQETD</sequence>
<dbReference type="GO" id="GO:0043139">
    <property type="term" value="F:5'-3' DNA helicase activity"/>
    <property type="evidence" value="ECO:0007669"/>
    <property type="project" value="UniProtKB-EC"/>
</dbReference>
<keyword evidence="5" id="KW-0378">Hydrolase</keyword>
<organism evidence="8 9">
    <name type="scientific">Fusarium napiforme</name>
    <dbReference type="NCBI Taxonomy" id="42672"/>
    <lineage>
        <taxon>Eukaryota</taxon>
        <taxon>Fungi</taxon>
        <taxon>Dikarya</taxon>
        <taxon>Ascomycota</taxon>
        <taxon>Pezizomycotina</taxon>
        <taxon>Sordariomycetes</taxon>
        <taxon>Hypocreomycetidae</taxon>
        <taxon>Hypocreales</taxon>
        <taxon>Nectriaceae</taxon>
        <taxon>Fusarium</taxon>
        <taxon>Fusarium fujikuroi species complex</taxon>
    </lineage>
</organism>
<reference evidence="8 9" key="1">
    <citation type="submission" date="2020-05" db="EMBL/GenBank/DDBJ databases">
        <title>Identification and distribution of gene clusters putatively required for synthesis of sphingolipid metabolism inhibitors in phylogenetically diverse species of the filamentous fungus Fusarium.</title>
        <authorList>
            <person name="Kim H.-S."/>
            <person name="Busman M."/>
            <person name="Brown D.W."/>
            <person name="Divon H."/>
            <person name="Uhlig S."/>
            <person name="Proctor R.H."/>
        </authorList>
    </citation>
    <scope>NUCLEOTIDE SEQUENCE [LARGE SCALE GENOMIC DNA]</scope>
    <source>
        <strain evidence="8 9">NRRL 25196</strain>
    </source>
</reference>
<dbReference type="InterPro" id="IPR002347">
    <property type="entry name" value="SDR_fam"/>
</dbReference>
<comment type="caution">
    <text evidence="8">The sequence shown here is derived from an EMBL/GenBank/DDBJ whole genome shotgun (WGS) entry which is preliminary data.</text>
</comment>
<dbReference type="PANTHER" id="PTHR47642">
    <property type="entry name" value="ATP-DEPENDENT DNA HELICASE"/>
    <property type="match status" value="1"/>
</dbReference>
<dbReference type="Pfam" id="PF00106">
    <property type="entry name" value="adh_short"/>
    <property type="match status" value="1"/>
</dbReference>
<dbReference type="Pfam" id="PF00172">
    <property type="entry name" value="Zn_clus"/>
    <property type="match status" value="1"/>
</dbReference>
<dbReference type="Pfam" id="PF05970">
    <property type="entry name" value="PIF1"/>
    <property type="match status" value="1"/>
</dbReference>
<dbReference type="InterPro" id="IPR010285">
    <property type="entry name" value="DNA_helicase_pif1-like_DEAD"/>
</dbReference>
<dbReference type="InterPro" id="IPR045313">
    <property type="entry name" value="CBR1-like"/>
</dbReference>
<dbReference type="GO" id="GO:0005524">
    <property type="term" value="F:ATP binding"/>
    <property type="evidence" value="ECO:0007669"/>
    <property type="project" value="UniProtKB-KW"/>
</dbReference>
<accession>A0A8H5NC62</accession>
<evidence type="ECO:0000256" key="6">
    <source>
        <dbReference type="SAM" id="MobiDB-lite"/>
    </source>
</evidence>
<keyword evidence="5" id="KW-0234">DNA repair</keyword>
<dbReference type="CDD" id="cd18809">
    <property type="entry name" value="SF1_C_RecD"/>
    <property type="match status" value="1"/>
</dbReference>
<keyword evidence="5" id="KW-0233">DNA recombination</keyword>
<evidence type="ECO:0000256" key="1">
    <source>
        <dbReference type="ARBA" id="ARBA00006484"/>
    </source>
</evidence>
<comment type="similarity">
    <text evidence="1">Belongs to the short-chain dehydrogenases/reductases (SDR) family.</text>
</comment>
<dbReference type="GO" id="GO:0006281">
    <property type="term" value="P:DNA repair"/>
    <property type="evidence" value="ECO:0007669"/>
    <property type="project" value="UniProtKB-KW"/>
</dbReference>
<feature type="region of interest" description="Disordered" evidence="6">
    <location>
        <begin position="632"/>
        <end position="711"/>
    </location>
</feature>
<evidence type="ECO:0000256" key="2">
    <source>
        <dbReference type="ARBA" id="ARBA00022857"/>
    </source>
</evidence>
<dbReference type="Proteomes" id="UP000574317">
    <property type="component" value="Unassembled WGS sequence"/>
</dbReference>
<dbReference type="Gene3D" id="3.40.50.720">
    <property type="entry name" value="NAD(P)-binding Rossmann-like Domain"/>
    <property type="match status" value="1"/>
</dbReference>
<dbReference type="InterPro" id="IPR027417">
    <property type="entry name" value="P-loop_NTPase"/>
</dbReference>
<dbReference type="GO" id="GO:0006310">
    <property type="term" value="P:DNA recombination"/>
    <property type="evidence" value="ECO:0007669"/>
    <property type="project" value="UniProtKB-KW"/>
</dbReference>
<evidence type="ECO:0000259" key="7">
    <source>
        <dbReference type="SMART" id="SM00382"/>
    </source>
</evidence>
<keyword evidence="4" id="KW-0539">Nucleus</keyword>
<dbReference type="SUPFAM" id="SSF52540">
    <property type="entry name" value="P-loop containing nucleoside triphosphate hydrolases"/>
    <property type="match status" value="2"/>
</dbReference>
<dbReference type="InterPro" id="IPR036864">
    <property type="entry name" value="Zn2-C6_fun-type_DNA-bd_sf"/>
</dbReference>
<dbReference type="InterPro" id="IPR036291">
    <property type="entry name" value="NAD(P)-bd_dom_sf"/>
</dbReference>
<dbReference type="CDD" id="cd05324">
    <property type="entry name" value="carb_red_PTCR-like_SDR_c"/>
    <property type="match status" value="1"/>
</dbReference>
<keyword evidence="5" id="KW-0067">ATP-binding</keyword>
<feature type="domain" description="AAA+ ATPase" evidence="7">
    <location>
        <begin position="735"/>
        <end position="864"/>
    </location>
</feature>
<evidence type="ECO:0000313" key="9">
    <source>
        <dbReference type="Proteomes" id="UP000574317"/>
    </source>
</evidence>
<dbReference type="PANTHER" id="PTHR47642:SF5">
    <property type="entry name" value="ATP-DEPENDENT DNA HELICASE"/>
    <property type="match status" value="1"/>
</dbReference>
<keyword evidence="2" id="KW-0521">NADP</keyword>
<comment type="similarity">
    <text evidence="5">Belongs to the helicase family.</text>
</comment>
<dbReference type="EMBL" id="JAAOAO010000176">
    <property type="protein sequence ID" value="KAF5559360.1"/>
    <property type="molecule type" value="Genomic_DNA"/>
</dbReference>
<name>A0A8H5NC62_9HYPO</name>
<dbReference type="SUPFAM" id="SSF57701">
    <property type="entry name" value="Zn2/Cys6 DNA-binding domain"/>
    <property type="match status" value="1"/>
</dbReference>
<dbReference type="PRINTS" id="PR00081">
    <property type="entry name" value="GDHRDH"/>
</dbReference>
<evidence type="ECO:0000256" key="5">
    <source>
        <dbReference type="RuleBase" id="RU363044"/>
    </source>
</evidence>
<comment type="catalytic activity">
    <reaction evidence="5">
        <text>ATP + H2O = ADP + phosphate + H(+)</text>
        <dbReference type="Rhea" id="RHEA:13065"/>
        <dbReference type="ChEBI" id="CHEBI:15377"/>
        <dbReference type="ChEBI" id="CHEBI:15378"/>
        <dbReference type="ChEBI" id="CHEBI:30616"/>
        <dbReference type="ChEBI" id="CHEBI:43474"/>
        <dbReference type="ChEBI" id="CHEBI:456216"/>
        <dbReference type="EC" id="5.6.2.3"/>
    </reaction>
</comment>
<dbReference type="SMART" id="SM00382">
    <property type="entry name" value="AAA"/>
    <property type="match status" value="1"/>
</dbReference>
<evidence type="ECO:0000313" key="8">
    <source>
        <dbReference type="EMBL" id="KAF5559360.1"/>
    </source>
</evidence>
<dbReference type="GO" id="GO:0000981">
    <property type="term" value="F:DNA-binding transcription factor activity, RNA polymerase II-specific"/>
    <property type="evidence" value="ECO:0007669"/>
    <property type="project" value="InterPro"/>
</dbReference>
<evidence type="ECO:0000256" key="3">
    <source>
        <dbReference type="ARBA" id="ARBA00023002"/>
    </source>
</evidence>
<protein>
    <recommendedName>
        <fullName evidence="5">ATP-dependent DNA helicase</fullName>
        <ecNumber evidence="5">5.6.2.3</ecNumber>
    </recommendedName>
</protein>
<feature type="compositionally biased region" description="Pro residues" evidence="6">
    <location>
        <begin position="638"/>
        <end position="648"/>
    </location>
</feature>
<dbReference type="InterPro" id="IPR001138">
    <property type="entry name" value="Zn2Cys6_DnaBD"/>
</dbReference>
<dbReference type="InterPro" id="IPR051055">
    <property type="entry name" value="PIF1_helicase"/>
</dbReference>
<keyword evidence="3" id="KW-0560">Oxidoreductase</keyword>
<proteinExistence type="inferred from homology"/>
<dbReference type="EC" id="5.6.2.3" evidence="5"/>
<feature type="compositionally biased region" description="Polar residues" evidence="6">
    <location>
        <begin position="660"/>
        <end position="672"/>
    </location>
</feature>
<dbReference type="Gene3D" id="3.40.50.300">
    <property type="entry name" value="P-loop containing nucleotide triphosphate hydrolases"/>
    <property type="match status" value="2"/>
</dbReference>
<keyword evidence="5" id="KW-0227">DNA damage</keyword>
<dbReference type="InterPro" id="IPR003593">
    <property type="entry name" value="AAA+_ATPase"/>
</dbReference>
<dbReference type="AlphaFoldDB" id="A0A8H5NC62"/>
<comment type="cofactor">
    <cofactor evidence="5">
        <name>Mg(2+)</name>
        <dbReference type="ChEBI" id="CHEBI:18420"/>
    </cofactor>
</comment>
<dbReference type="SUPFAM" id="SSF51735">
    <property type="entry name" value="NAD(P)-binding Rossmann-fold domains"/>
    <property type="match status" value="1"/>
</dbReference>
<dbReference type="GO" id="GO:0016616">
    <property type="term" value="F:oxidoreductase activity, acting on the CH-OH group of donors, NAD or NADP as acceptor"/>
    <property type="evidence" value="ECO:0007669"/>
    <property type="project" value="InterPro"/>
</dbReference>
<keyword evidence="5 8" id="KW-0347">Helicase</keyword>
<evidence type="ECO:0000256" key="4">
    <source>
        <dbReference type="ARBA" id="ARBA00023242"/>
    </source>
</evidence>
<dbReference type="GO" id="GO:0016787">
    <property type="term" value="F:hydrolase activity"/>
    <property type="evidence" value="ECO:0007669"/>
    <property type="project" value="UniProtKB-KW"/>
</dbReference>
<keyword evidence="5" id="KW-0547">Nucleotide-binding</keyword>
<dbReference type="GO" id="GO:0000723">
    <property type="term" value="P:telomere maintenance"/>
    <property type="evidence" value="ECO:0007669"/>
    <property type="project" value="InterPro"/>
</dbReference>
<keyword evidence="9" id="KW-1185">Reference proteome</keyword>
<dbReference type="GO" id="GO:0008270">
    <property type="term" value="F:zinc ion binding"/>
    <property type="evidence" value="ECO:0007669"/>
    <property type="project" value="InterPro"/>
</dbReference>
<gene>
    <name evidence="8" type="ORF">FNAPI_4804</name>
</gene>
<dbReference type="CDD" id="cd00067">
    <property type="entry name" value="GAL4"/>
    <property type="match status" value="1"/>
</dbReference>